<sequence length="53" mass="5775">MKFRRNLVEEFAYSSSSSVRLDTLLTTCASPGIELSLVTQKGKGWAKAKASPI</sequence>
<name>A0A0E9R8W9_ANGAN</name>
<proteinExistence type="predicted"/>
<organism evidence="1">
    <name type="scientific">Anguilla anguilla</name>
    <name type="common">European freshwater eel</name>
    <name type="synonym">Muraena anguilla</name>
    <dbReference type="NCBI Taxonomy" id="7936"/>
    <lineage>
        <taxon>Eukaryota</taxon>
        <taxon>Metazoa</taxon>
        <taxon>Chordata</taxon>
        <taxon>Craniata</taxon>
        <taxon>Vertebrata</taxon>
        <taxon>Euteleostomi</taxon>
        <taxon>Actinopterygii</taxon>
        <taxon>Neopterygii</taxon>
        <taxon>Teleostei</taxon>
        <taxon>Anguilliformes</taxon>
        <taxon>Anguillidae</taxon>
        <taxon>Anguilla</taxon>
    </lineage>
</organism>
<accession>A0A0E9R8W9</accession>
<reference evidence="1" key="1">
    <citation type="submission" date="2014-11" db="EMBL/GenBank/DDBJ databases">
        <authorList>
            <person name="Amaro Gonzalez C."/>
        </authorList>
    </citation>
    <scope>NUCLEOTIDE SEQUENCE</scope>
</reference>
<reference evidence="1" key="2">
    <citation type="journal article" date="2015" name="Fish Shellfish Immunol.">
        <title>Early steps in the European eel (Anguilla anguilla)-Vibrio vulnificus interaction in the gills: Role of the RtxA13 toxin.</title>
        <authorList>
            <person name="Callol A."/>
            <person name="Pajuelo D."/>
            <person name="Ebbesson L."/>
            <person name="Teles M."/>
            <person name="MacKenzie S."/>
            <person name="Amaro C."/>
        </authorList>
    </citation>
    <scope>NUCLEOTIDE SEQUENCE</scope>
</reference>
<protein>
    <submittedName>
        <fullName evidence="1">Uncharacterized protein</fullName>
    </submittedName>
</protein>
<evidence type="ECO:0000313" key="1">
    <source>
        <dbReference type="EMBL" id="JAH25606.1"/>
    </source>
</evidence>
<dbReference type="AlphaFoldDB" id="A0A0E9R8W9"/>
<dbReference type="EMBL" id="GBXM01082971">
    <property type="protein sequence ID" value="JAH25606.1"/>
    <property type="molecule type" value="Transcribed_RNA"/>
</dbReference>